<dbReference type="PROSITE" id="PS50090">
    <property type="entry name" value="MYB_LIKE"/>
    <property type="match status" value="1"/>
</dbReference>
<evidence type="ECO:0000313" key="6">
    <source>
        <dbReference type="Proteomes" id="UP000823388"/>
    </source>
</evidence>
<dbReference type="CDD" id="cd11660">
    <property type="entry name" value="SANT_TRF"/>
    <property type="match status" value="1"/>
</dbReference>
<name>A0A8T0MKY7_PANVG</name>
<protein>
    <submittedName>
        <fullName evidence="5">Uncharacterized protein</fullName>
    </submittedName>
</protein>
<evidence type="ECO:0000256" key="1">
    <source>
        <dbReference type="ARBA" id="ARBA00023125"/>
    </source>
</evidence>
<dbReference type="InterPro" id="IPR001005">
    <property type="entry name" value="SANT/Myb"/>
</dbReference>
<dbReference type="AlphaFoldDB" id="A0A8T0MKY7"/>
<sequence length="215" mass="24204">MEDEMDLEQLCSGPRNEKNLHECLGVAGVFGGYSFQMESPFHSLNVLDGEAADEETIIDDFDIKDYVDPSMLGCFFPSAGLGHGRRGPRRKSISARVEVGELFGSQYPRTSGGGKGSRSRKNNDHWTKDEMIALVDGVSRKGIGRWSKVKRVYFSTSIRTPVHLKDKWRNLVRACKAKSASKKKVKVQKATEMIVQRFRRQILALEAMHLGKKKK</sequence>
<dbReference type="InterPro" id="IPR009057">
    <property type="entry name" value="Homeodomain-like_sf"/>
</dbReference>
<organism evidence="5 6">
    <name type="scientific">Panicum virgatum</name>
    <name type="common">Blackwell switchgrass</name>
    <dbReference type="NCBI Taxonomy" id="38727"/>
    <lineage>
        <taxon>Eukaryota</taxon>
        <taxon>Viridiplantae</taxon>
        <taxon>Streptophyta</taxon>
        <taxon>Embryophyta</taxon>
        <taxon>Tracheophyta</taxon>
        <taxon>Spermatophyta</taxon>
        <taxon>Magnoliopsida</taxon>
        <taxon>Liliopsida</taxon>
        <taxon>Poales</taxon>
        <taxon>Poaceae</taxon>
        <taxon>PACMAD clade</taxon>
        <taxon>Panicoideae</taxon>
        <taxon>Panicodae</taxon>
        <taxon>Paniceae</taxon>
        <taxon>Panicinae</taxon>
        <taxon>Panicum</taxon>
        <taxon>Panicum sect. Hiantes</taxon>
    </lineage>
</organism>
<dbReference type="Gene3D" id="1.10.246.220">
    <property type="match status" value="1"/>
</dbReference>
<dbReference type="GO" id="GO:0003677">
    <property type="term" value="F:DNA binding"/>
    <property type="evidence" value="ECO:0007669"/>
    <property type="project" value="UniProtKB-KW"/>
</dbReference>
<evidence type="ECO:0000259" key="3">
    <source>
        <dbReference type="PROSITE" id="PS50090"/>
    </source>
</evidence>
<dbReference type="SUPFAM" id="SSF46689">
    <property type="entry name" value="Homeodomain-like"/>
    <property type="match status" value="1"/>
</dbReference>
<keyword evidence="6" id="KW-1185">Reference proteome</keyword>
<gene>
    <name evidence="5" type="ORF">PVAP13_9NG327600</name>
</gene>
<dbReference type="PANTHER" id="PTHR47122:SF11">
    <property type="entry name" value="MYB-LIKE DOMAIN-CONTAINING PROTEIN"/>
    <property type="match status" value="1"/>
</dbReference>
<accession>A0A8T0MKY7</accession>
<dbReference type="SMART" id="SM00717">
    <property type="entry name" value="SANT"/>
    <property type="match status" value="1"/>
</dbReference>
<feature type="domain" description="Myb-like" evidence="3">
    <location>
        <begin position="118"/>
        <end position="172"/>
    </location>
</feature>
<dbReference type="Proteomes" id="UP000823388">
    <property type="component" value="Chromosome 9N"/>
</dbReference>
<dbReference type="PANTHER" id="PTHR47122">
    <property type="entry name" value="MYB-LIKE DNA-BINDING DOMAIN CONTAINING PROTEIN, EXPRESSED"/>
    <property type="match status" value="1"/>
</dbReference>
<evidence type="ECO:0000259" key="4">
    <source>
        <dbReference type="PROSITE" id="PS51294"/>
    </source>
</evidence>
<dbReference type="Pfam" id="PF00249">
    <property type="entry name" value="Myb_DNA-binding"/>
    <property type="match status" value="1"/>
</dbReference>
<feature type="region of interest" description="Disordered" evidence="2">
    <location>
        <begin position="104"/>
        <end position="123"/>
    </location>
</feature>
<dbReference type="InterPro" id="IPR017930">
    <property type="entry name" value="Myb_dom"/>
</dbReference>
<feature type="domain" description="HTH myb-type" evidence="4">
    <location>
        <begin position="118"/>
        <end position="176"/>
    </location>
</feature>
<evidence type="ECO:0000256" key="2">
    <source>
        <dbReference type="SAM" id="MobiDB-lite"/>
    </source>
</evidence>
<dbReference type="EMBL" id="CM029054">
    <property type="protein sequence ID" value="KAG2537827.1"/>
    <property type="molecule type" value="Genomic_DNA"/>
</dbReference>
<keyword evidence="1" id="KW-0238">DNA-binding</keyword>
<evidence type="ECO:0000313" key="5">
    <source>
        <dbReference type="EMBL" id="KAG2537827.1"/>
    </source>
</evidence>
<dbReference type="PROSITE" id="PS51294">
    <property type="entry name" value="HTH_MYB"/>
    <property type="match status" value="1"/>
</dbReference>
<comment type="caution">
    <text evidence="5">The sequence shown here is derived from an EMBL/GenBank/DDBJ whole genome shotgun (WGS) entry which is preliminary data.</text>
</comment>
<proteinExistence type="predicted"/>
<reference evidence="5" key="1">
    <citation type="submission" date="2020-05" db="EMBL/GenBank/DDBJ databases">
        <title>WGS assembly of Panicum virgatum.</title>
        <authorList>
            <person name="Lovell J.T."/>
            <person name="Jenkins J."/>
            <person name="Shu S."/>
            <person name="Juenger T.E."/>
            <person name="Schmutz J."/>
        </authorList>
    </citation>
    <scope>NUCLEOTIDE SEQUENCE</scope>
    <source>
        <strain evidence="5">AP13</strain>
    </source>
</reference>